<evidence type="ECO:0000313" key="2">
    <source>
        <dbReference type="Proteomes" id="UP000215914"/>
    </source>
</evidence>
<reference evidence="2" key="1">
    <citation type="journal article" date="2017" name="Nature">
        <title>The sunflower genome provides insights into oil metabolism, flowering and Asterid evolution.</title>
        <authorList>
            <person name="Badouin H."/>
            <person name="Gouzy J."/>
            <person name="Grassa C.J."/>
            <person name="Murat F."/>
            <person name="Staton S.E."/>
            <person name="Cottret L."/>
            <person name="Lelandais-Briere C."/>
            <person name="Owens G.L."/>
            <person name="Carrere S."/>
            <person name="Mayjonade B."/>
            <person name="Legrand L."/>
            <person name="Gill N."/>
            <person name="Kane N.C."/>
            <person name="Bowers J.E."/>
            <person name="Hubner S."/>
            <person name="Bellec A."/>
            <person name="Berard A."/>
            <person name="Berges H."/>
            <person name="Blanchet N."/>
            <person name="Boniface M.C."/>
            <person name="Brunel D."/>
            <person name="Catrice O."/>
            <person name="Chaidir N."/>
            <person name="Claudel C."/>
            <person name="Donnadieu C."/>
            <person name="Faraut T."/>
            <person name="Fievet G."/>
            <person name="Helmstetter N."/>
            <person name="King M."/>
            <person name="Knapp S.J."/>
            <person name="Lai Z."/>
            <person name="Le Paslier M.C."/>
            <person name="Lippi Y."/>
            <person name="Lorenzon L."/>
            <person name="Mandel J.R."/>
            <person name="Marage G."/>
            <person name="Marchand G."/>
            <person name="Marquand E."/>
            <person name="Bret-Mestries E."/>
            <person name="Morien E."/>
            <person name="Nambeesan S."/>
            <person name="Nguyen T."/>
            <person name="Pegot-Espagnet P."/>
            <person name="Pouilly N."/>
            <person name="Raftis F."/>
            <person name="Sallet E."/>
            <person name="Schiex T."/>
            <person name="Thomas J."/>
            <person name="Vandecasteele C."/>
            <person name="Vares D."/>
            <person name="Vear F."/>
            <person name="Vautrin S."/>
            <person name="Crespi M."/>
            <person name="Mangin B."/>
            <person name="Burke J.M."/>
            <person name="Salse J."/>
            <person name="Munos S."/>
            <person name="Vincourt P."/>
            <person name="Rieseberg L.H."/>
            <person name="Langlade N.B."/>
        </authorList>
    </citation>
    <scope>NUCLEOTIDE SEQUENCE [LARGE SCALE GENOMIC DNA]</scope>
    <source>
        <strain evidence="2">cv. SF193</strain>
    </source>
</reference>
<dbReference type="Proteomes" id="UP000215914">
    <property type="component" value="Chromosome 9"/>
</dbReference>
<proteinExistence type="predicted"/>
<evidence type="ECO:0008006" key="3">
    <source>
        <dbReference type="Google" id="ProtNLM"/>
    </source>
</evidence>
<protein>
    <recommendedName>
        <fullName evidence="3">Protein kinase domain-containing protein</fullName>
    </recommendedName>
</protein>
<evidence type="ECO:0000313" key="1">
    <source>
        <dbReference type="EMBL" id="OTG13819.1"/>
    </source>
</evidence>
<dbReference type="EMBL" id="CM007898">
    <property type="protein sequence ID" value="OTG13819.1"/>
    <property type="molecule type" value="Genomic_DNA"/>
</dbReference>
<dbReference type="AlphaFoldDB" id="A0A251TSS9"/>
<sequence>MVLAGLNYLHMFIDTQYKVIHRDVKSSKSQFQVRDRLQPTLAECETHEENTNWM</sequence>
<dbReference type="InParanoid" id="A0A251TSS9"/>
<organism evidence="1 2">
    <name type="scientific">Helianthus annuus</name>
    <name type="common">Common sunflower</name>
    <dbReference type="NCBI Taxonomy" id="4232"/>
    <lineage>
        <taxon>Eukaryota</taxon>
        <taxon>Viridiplantae</taxon>
        <taxon>Streptophyta</taxon>
        <taxon>Embryophyta</taxon>
        <taxon>Tracheophyta</taxon>
        <taxon>Spermatophyta</taxon>
        <taxon>Magnoliopsida</taxon>
        <taxon>eudicotyledons</taxon>
        <taxon>Gunneridae</taxon>
        <taxon>Pentapetalae</taxon>
        <taxon>asterids</taxon>
        <taxon>campanulids</taxon>
        <taxon>Asterales</taxon>
        <taxon>Asteraceae</taxon>
        <taxon>Asteroideae</taxon>
        <taxon>Heliantheae alliance</taxon>
        <taxon>Heliantheae</taxon>
        <taxon>Helianthus</taxon>
    </lineage>
</organism>
<gene>
    <name evidence="1" type="ORF">HannXRQ_Chr09g0242481</name>
</gene>
<keyword evidence="2" id="KW-1185">Reference proteome</keyword>
<accession>A0A251TSS9</accession>
<name>A0A251TSS9_HELAN</name>